<evidence type="ECO:0000313" key="2">
    <source>
        <dbReference type="EMBL" id="NIZ68625.1"/>
    </source>
</evidence>
<proteinExistence type="predicted"/>
<dbReference type="EMBL" id="JAATLM010000001">
    <property type="protein sequence ID" value="NIZ68625.1"/>
    <property type="molecule type" value="Genomic_DNA"/>
</dbReference>
<comment type="caution">
    <text evidence="2">The sequence shown here is derived from an EMBL/GenBank/DDBJ whole genome shotgun (WGS) entry which is preliminary data.</text>
</comment>
<accession>A0A968GHA8</accession>
<feature type="compositionally biased region" description="Low complexity" evidence="1">
    <location>
        <begin position="329"/>
        <end position="338"/>
    </location>
</feature>
<feature type="compositionally biased region" description="Low complexity" evidence="1">
    <location>
        <begin position="144"/>
        <end position="161"/>
    </location>
</feature>
<feature type="region of interest" description="Disordered" evidence="1">
    <location>
        <begin position="76"/>
        <end position="354"/>
    </location>
</feature>
<gene>
    <name evidence="2" type="ORF">HCT48_00105</name>
</gene>
<dbReference type="RefSeq" id="WP_167694697.1">
    <property type="nucleotide sequence ID" value="NZ_CP118181.1"/>
</dbReference>
<protein>
    <submittedName>
        <fullName evidence="2">Uncharacterized protein</fullName>
    </submittedName>
</protein>
<reference evidence="2" key="1">
    <citation type="submission" date="2020-03" db="EMBL/GenBank/DDBJ databases">
        <title>Spirochaetal bacteria isolated from arthropods constitute a novel genus Entomospira genus novum within the order Spirochaetales.</title>
        <authorList>
            <person name="Grana-Miraglia L."/>
            <person name="Sikutova S."/>
            <person name="Fingerle V."/>
            <person name="Sing A."/>
            <person name="Castillo-Ramirez S."/>
            <person name="Margos G."/>
            <person name="Rudolf I."/>
        </authorList>
    </citation>
    <scope>NUCLEOTIDE SEQUENCE</scope>
    <source>
        <strain evidence="2">BR149</strain>
    </source>
</reference>
<evidence type="ECO:0000313" key="3">
    <source>
        <dbReference type="Proteomes" id="UP000778951"/>
    </source>
</evidence>
<dbReference type="AlphaFoldDB" id="A0A968GHA8"/>
<feature type="compositionally biased region" description="Low complexity" evidence="1">
    <location>
        <begin position="268"/>
        <end position="306"/>
    </location>
</feature>
<feature type="compositionally biased region" description="Low complexity" evidence="1">
    <location>
        <begin position="199"/>
        <end position="230"/>
    </location>
</feature>
<feature type="compositionally biased region" description="Polar residues" evidence="1">
    <location>
        <begin position="130"/>
        <end position="143"/>
    </location>
</feature>
<evidence type="ECO:0000256" key="1">
    <source>
        <dbReference type="SAM" id="MobiDB-lite"/>
    </source>
</evidence>
<sequence>MRRKLVGFLGAVVLLLGGVHLGLQMQAPQKIDDYPMIAQNPVALMSTESRGMRSANPAMLDTQSIEQAEVINRLQGERGETASPDSSPTPKVTPKKELPSSTPAKPTTSTPSASKPSTNQGTPPAEKKPTTSPAPKVTTPSASSNPPKTNTPAKPAASTPATPNPPANTSPTTPPKQNPSTNQGTPPAEKKPTTPPAPKATTPSASSNPPKANTPAKPSTPAKPTASTPTTPNPPANTSPTTPSKQNSSSNQGTPPAEKKPTTPPAPKATTPSASGNPPKASTPAKPSTPAKSTASTPSASNPSTNQGTPPSSSASGNPTSKLPVRVITPPATATPPTTASPPPAESTQTPAPQNHLVRSQTGLFFNIDLTERGWVLITNVTGRLQVVERTMLENNATRYTLRAMESGSYTLEFSRQLPSGYEKREVTVVIDPYRTSTASPAPQSAPSSEVQAAMTLEEIIYQSQSAQAIAAQAQALREQKNTLGQAELKRAFDLLWQEQIYHLLATELGETFVARFRADPVSAEVLYRLAQIFENHTQARDLRRSYNYYRRVFEEYPITPYSRLSKERMDHLDRFFFQIQ</sequence>
<feature type="compositionally biased region" description="Pro residues" evidence="1">
    <location>
        <begin position="162"/>
        <end position="177"/>
    </location>
</feature>
<name>A0A968GHA8_9SPIO</name>
<keyword evidence="3" id="KW-1185">Reference proteome</keyword>
<feature type="compositionally biased region" description="Low complexity" evidence="1">
    <location>
        <begin position="99"/>
        <end position="118"/>
    </location>
</feature>
<organism evidence="2 3">
    <name type="scientific">Entomospira culicis</name>
    <dbReference type="NCBI Taxonomy" id="2719989"/>
    <lineage>
        <taxon>Bacteria</taxon>
        <taxon>Pseudomonadati</taxon>
        <taxon>Spirochaetota</taxon>
        <taxon>Spirochaetia</taxon>
        <taxon>Spirochaetales</taxon>
        <taxon>Spirochaetaceae</taxon>
        <taxon>Entomospira</taxon>
    </lineage>
</organism>
<feature type="compositionally biased region" description="Polar residues" evidence="1">
    <location>
        <begin position="307"/>
        <end position="321"/>
    </location>
</feature>
<dbReference type="Proteomes" id="UP000778951">
    <property type="component" value="Unassembled WGS sequence"/>
</dbReference>